<evidence type="ECO:0000313" key="3">
    <source>
        <dbReference type="Proteomes" id="UP001172743"/>
    </source>
</evidence>
<dbReference type="PANTHER" id="PTHR43798">
    <property type="entry name" value="MONOACYLGLYCEROL LIPASE"/>
    <property type="match status" value="1"/>
</dbReference>
<accession>A0ABT8GPW8</accession>
<sequence>MALLYKEYGDNQASLMVFLHGGGVSDWMWDQQIQYFSHYHCIVPILPEHGLNNHEIHFSIKGSAEEVIRLIEEKSNGKKIILIGFSLGSQVIIQILSMKPNLIDTAIINSALVRPMAYAKHLINPLIKLSMPFVTNRFFSKLQAKTLYIDEEYFERYYEESVQVKFDAMIRILKENMAFEIPEEFRKANSKILVTVGEKEKAIMKKSAKDIVAANSNSTGIILPNIGHGVPMAMPTFFNGLVEEWLEEGRLPKHCKLVNR</sequence>
<dbReference type="GO" id="GO:0016787">
    <property type="term" value="F:hydrolase activity"/>
    <property type="evidence" value="ECO:0007669"/>
    <property type="project" value="UniProtKB-KW"/>
</dbReference>
<dbReference type="EMBL" id="JAUHTQ010000004">
    <property type="protein sequence ID" value="MDN4493449.1"/>
    <property type="molecule type" value="Genomic_DNA"/>
</dbReference>
<proteinExistence type="predicted"/>
<comment type="caution">
    <text evidence="2">The sequence shown here is derived from an EMBL/GenBank/DDBJ whole genome shotgun (WGS) entry which is preliminary data.</text>
</comment>
<feature type="domain" description="AB hydrolase-1" evidence="1">
    <location>
        <begin position="16"/>
        <end position="238"/>
    </location>
</feature>
<reference evidence="2" key="1">
    <citation type="submission" date="2023-07" db="EMBL/GenBank/DDBJ databases">
        <title>Ureibacillus sp. isolated from freshwater well.</title>
        <authorList>
            <person name="Kirdat K."/>
            <person name="Bhatt A."/>
            <person name="Teware R."/>
            <person name="Bhavsar Y."/>
            <person name="Yadav A."/>
        </authorList>
    </citation>
    <scope>NUCLEOTIDE SEQUENCE</scope>
    <source>
        <strain evidence="2">BA0131</strain>
    </source>
</reference>
<dbReference type="RefSeq" id="WP_301137758.1">
    <property type="nucleotide sequence ID" value="NZ_JAUHTQ010000004.1"/>
</dbReference>
<dbReference type="InterPro" id="IPR029058">
    <property type="entry name" value="AB_hydrolase_fold"/>
</dbReference>
<dbReference type="Gene3D" id="3.40.50.1820">
    <property type="entry name" value="alpha/beta hydrolase"/>
    <property type="match status" value="1"/>
</dbReference>
<dbReference type="SUPFAM" id="SSF53474">
    <property type="entry name" value="alpha/beta-Hydrolases"/>
    <property type="match status" value="1"/>
</dbReference>
<protein>
    <submittedName>
        <fullName evidence="2">Alpha/beta hydrolase</fullName>
    </submittedName>
</protein>
<dbReference type="Proteomes" id="UP001172743">
    <property type="component" value="Unassembled WGS sequence"/>
</dbReference>
<keyword evidence="2" id="KW-0378">Hydrolase</keyword>
<dbReference type="InterPro" id="IPR050266">
    <property type="entry name" value="AB_hydrolase_sf"/>
</dbReference>
<name>A0ABT8GPW8_9BACL</name>
<organism evidence="2 3">
    <name type="scientific">Ureibacillus aquaedulcis</name>
    <dbReference type="NCBI Taxonomy" id="3058421"/>
    <lineage>
        <taxon>Bacteria</taxon>
        <taxon>Bacillati</taxon>
        <taxon>Bacillota</taxon>
        <taxon>Bacilli</taxon>
        <taxon>Bacillales</taxon>
        <taxon>Caryophanaceae</taxon>
        <taxon>Ureibacillus</taxon>
    </lineage>
</organism>
<gene>
    <name evidence="2" type="ORF">QYB95_07870</name>
</gene>
<keyword evidence="3" id="KW-1185">Reference proteome</keyword>
<evidence type="ECO:0000313" key="2">
    <source>
        <dbReference type="EMBL" id="MDN4493449.1"/>
    </source>
</evidence>
<dbReference type="InterPro" id="IPR000073">
    <property type="entry name" value="AB_hydrolase_1"/>
</dbReference>
<evidence type="ECO:0000259" key="1">
    <source>
        <dbReference type="Pfam" id="PF12697"/>
    </source>
</evidence>
<dbReference type="Pfam" id="PF12697">
    <property type="entry name" value="Abhydrolase_6"/>
    <property type="match status" value="1"/>
</dbReference>